<evidence type="ECO:0000313" key="2">
    <source>
        <dbReference type="EMBL" id="GIX66895.1"/>
    </source>
</evidence>
<feature type="region of interest" description="Disordered" evidence="1">
    <location>
        <begin position="1"/>
        <end position="20"/>
    </location>
</feature>
<dbReference type="EMBL" id="BPLR01019349">
    <property type="protein sequence ID" value="GIX66895.1"/>
    <property type="molecule type" value="Genomic_DNA"/>
</dbReference>
<comment type="caution">
    <text evidence="2">The sequence shown here is derived from an EMBL/GenBank/DDBJ whole genome shotgun (WGS) entry which is preliminary data.</text>
</comment>
<dbReference type="Proteomes" id="UP001054945">
    <property type="component" value="Unassembled WGS sequence"/>
</dbReference>
<proteinExistence type="predicted"/>
<name>A0AAV4M3V1_CAEEX</name>
<protein>
    <submittedName>
        <fullName evidence="2">Uncharacterized protein</fullName>
    </submittedName>
</protein>
<evidence type="ECO:0000313" key="3">
    <source>
        <dbReference type="Proteomes" id="UP001054945"/>
    </source>
</evidence>
<dbReference type="AlphaFoldDB" id="A0AAV4M3V1"/>
<evidence type="ECO:0000256" key="1">
    <source>
        <dbReference type="SAM" id="MobiDB-lite"/>
    </source>
</evidence>
<sequence>MQEDQKQFRETSENKTKENMKNPGAKLGLFYDAGSLQVTTVSVKFWIFEECLYGNDQLPTEKFMFRNGNIDGTLPGRPQGSFLYRGDCYQKDYADVLFWIKLQKKISDTQNLDNLQIFNVCFPITVG</sequence>
<organism evidence="2 3">
    <name type="scientific">Caerostris extrusa</name>
    <name type="common">Bark spider</name>
    <name type="synonym">Caerostris bankana</name>
    <dbReference type="NCBI Taxonomy" id="172846"/>
    <lineage>
        <taxon>Eukaryota</taxon>
        <taxon>Metazoa</taxon>
        <taxon>Ecdysozoa</taxon>
        <taxon>Arthropoda</taxon>
        <taxon>Chelicerata</taxon>
        <taxon>Arachnida</taxon>
        <taxon>Araneae</taxon>
        <taxon>Araneomorphae</taxon>
        <taxon>Entelegynae</taxon>
        <taxon>Araneoidea</taxon>
        <taxon>Araneidae</taxon>
        <taxon>Caerostris</taxon>
    </lineage>
</organism>
<keyword evidence="3" id="KW-1185">Reference proteome</keyword>
<accession>A0AAV4M3V1</accession>
<reference evidence="2 3" key="1">
    <citation type="submission" date="2021-06" db="EMBL/GenBank/DDBJ databases">
        <title>Caerostris extrusa draft genome.</title>
        <authorList>
            <person name="Kono N."/>
            <person name="Arakawa K."/>
        </authorList>
    </citation>
    <scope>NUCLEOTIDE SEQUENCE [LARGE SCALE GENOMIC DNA]</scope>
</reference>
<gene>
    <name evidence="2" type="ORF">CEXT_789921</name>
</gene>